<reference evidence="2" key="1">
    <citation type="journal article" date="2018" name="PLoS Negl. Trop. Dis.">
        <title>Sialome diversity of ticks revealed by RNAseq of single tick salivary glands.</title>
        <authorList>
            <person name="Perner J."/>
            <person name="Kropackova S."/>
            <person name="Kopacek P."/>
            <person name="Ribeiro J.M."/>
        </authorList>
    </citation>
    <scope>NUCLEOTIDE SEQUENCE</scope>
    <source>
        <strain evidence="2">Siblings of single egg batch collected in Ceske Budejovice</strain>
        <tissue evidence="2">Salivary glands</tissue>
    </source>
</reference>
<sequence>MFLVAPCPSWLWLFYLCCSVICISGLNYLRGVSWTTSSFLLFGNGLVFFSSVFLFILFGGLLFLDCFFGLMSVFFLIYLYVSFFAFDFIYEIVYSVCFPLRVHRGFGVAKGSIILFFALFRERYLPNLNIFTTFFLPIRDTTL</sequence>
<accession>A0A147BII3</accession>
<feature type="transmembrane region" description="Helical" evidence="1">
    <location>
        <begin position="41"/>
        <end position="64"/>
    </location>
</feature>
<protein>
    <submittedName>
        <fullName evidence="2">Uncharacterized protein</fullName>
    </submittedName>
</protein>
<name>A0A147BII3_IXORI</name>
<organism evidence="2">
    <name type="scientific">Ixodes ricinus</name>
    <name type="common">Common tick</name>
    <name type="synonym">Acarus ricinus</name>
    <dbReference type="NCBI Taxonomy" id="34613"/>
    <lineage>
        <taxon>Eukaryota</taxon>
        <taxon>Metazoa</taxon>
        <taxon>Ecdysozoa</taxon>
        <taxon>Arthropoda</taxon>
        <taxon>Chelicerata</taxon>
        <taxon>Arachnida</taxon>
        <taxon>Acari</taxon>
        <taxon>Parasitiformes</taxon>
        <taxon>Ixodida</taxon>
        <taxon>Ixodoidea</taxon>
        <taxon>Ixodidae</taxon>
        <taxon>Ixodinae</taxon>
        <taxon>Ixodes</taxon>
    </lineage>
</organism>
<keyword evidence="1" id="KW-0812">Transmembrane</keyword>
<keyword evidence="1" id="KW-0472">Membrane</keyword>
<keyword evidence="1" id="KW-1133">Transmembrane helix</keyword>
<feature type="transmembrane region" description="Helical" evidence="1">
    <location>
        <begin position="12"/>
        <end position="29"/>
    </location>
</feature>
<evidence type="ECO:0000313" key="2">
    <source>
        <dbReference type="EMBL" id="JAR90597.1"/>
    </source>
</evidence>
<dbReference type="AlphaFoldDB" id="A0A147BII3"/>
<evidence type="ECO:0000256" key="1">
    <source>
        <dbReference type="SAM" id="Phobius"/>
    </source>
</evidence>
<feature type="transmembrane region" description="Helical" evidence="1">
    <location>
        <begin position="70"/>
        <end position="90"/>
    </location>
</feature>
<dbReference type="EMBL" id="GEGO01004807">
    <property type="protein sequence ID" value="JAR90597.1"/>
    <property type="molecule type" value="Transcribed_RNA"/>
</dbReference>
<proteinExistence type="predicted"/>